<dbReference type="GO" id="GO:0046872">
    <property type="term" value="F:metal ion binding"/>
    <property type="evidence" value="ECO:0007669"/>
    <property type="project" value="UniProtKB-KW"/>
</dbReference>
<protein>
    <submittedName>
        <fullName evidence="7">Redox-regulated ATPase YchF</fullName>
    </submittedName>
</protein>
<dbReference type="PANTHER" id="PTHR23305:SF18">
    <property type="entry name" value="OBG-TYPE G DOMAIN-CONTAINING PROTEIN"/>
    <property type="match status" value="1"/>
</dbReference>
<comment type="cofactor">
    <cofactor evidence="1">
        <name>Mg(2+)</name>
        <dbReference type="ChEBI" id="CHEBI:18420"/>
    </cofactor>
</comment>
<dbReference type="PANTHER" id="PTHR23305">
    <property type="entry name" value="OBG GTPASE FAMILY"/>
    <property type="match status" value="1"/>
</dbReference>
<dbReference type="NCBIfam" id="TIGR00092">
    <property type="entry name" value="redox-regulated ATPase YchF"/>
    <property type="match status" value="1"/>
</dbReference>
<feature type="domain" description="TGS" evidence="6">
    <location>
        <begin position="270"/>
        <end position="353"/>
    </location>
</feature>
<evidence type="ECO:0000256" key="3">
    <source>
        <dbReference type="ARBA" id="ARBA00022741"/>
    </source>
</evidence>
<evidence type="ECO:0000259" key="6">
    <source>
        <dbReference type="PROSITE" id="PS51880"/>
    </source>
</evidence>
<dbReference type="InterPro" id="IPR004396">
    <property type="entry name" value="ATPase_YchF/OLA1"/>
</dbReference>
<dbReference type="PRINTS" id="PR00326">
    <property type="entry name" value="GTP1OBG"/>
</dbReference>
<dbReference type="GO" id="GO:0016887">
    <property type="term" value="F:ATP hydrolysis activity"/>
    <property type="evidence" value="ECO:0007669"/>
    <property type="project" value="InterPro"/>
</dbReference>
<dbReference type="PROSITE" id="PS51880">
    <property type="entry name" value="TGS"/>
    <property type="match status" value="1"/>
</dbReference>
<evidence type="ECO:0000256" key="4">
    <source>
        <dbReference type="ARBA" id="ARBA00022840"/>
    </source>
</evidence>
<dbReference type="InterPro" id="IPR004095">
    <property type="entry name" value="TGS"/>
</dbReference>
<evidence type="ECO:0000256" key="2">
    <source>
        <dbReference type="ARBA" id="ARBA00022723"/>
    </source>
</evidence>
<dbReference type="SUPFAM" id="SSF81271">
    <property type="entry name" value="TGS-like"/>
    <property type="match status" value="1"/>
</dbReference>
<dbReference type="Gene3D" id="3.10.20.30">
    <property type="match status" value="1"/>
</dbReference>
<keyword evidence="5" id="KW-0175">Coiled coil</keyword>
<dbReference type="CDD" id="cd04867">
    <property type="entry name" value="TGS_YchF_OLA1"/>
    <property type="match status" value="1"/>
</dbReference>
<dbReference type="Gene3D" id="3.40.50.300">
    <property type="entry name" value="P-loop containing nucleotide triphosphate hydrolases"/>
    <property type="match status" value="1"/>
</dbReference>
<sequence>MALSCGLIGMPAVGKSTFFKLLTGADISIGTYADHANIKIANIPDKRIDWLTKLFEPKKTTFAQLEIIDIPGLQGSGNSREFLSRVDQVDALVHVVRAFREDQVFHIDGSVNPMRDLDTVNSELLLADLQLVETRIERINAAKKRTAEQEKELKVMERLQETLENEQRVATVELNADEQELLQHVHFLTDKPMIVVINLDEEQLSQGYAKETEIKKYCGDMGLRVLEICAKVEMEINELPAEERVEFLQDMGIEETGIVRLAEVIYDTLGLISFLTVGTDEVRAWPIDKGLTARQAAGKIHSDIARGFIRAEVVSFQDFHQAGSMDAVKEKGQFRLEDKDYIVHDGDIVSFRFNI</sequence>
<dbReference type="GO" id="GO:0005525">
    <property type="term" value="F:GTP binding"/>
    <property type="evidence" value="ECO:0007669"/>
    <property type="project" value="InterPro"/>
</dbReference>
<proteinExistence type="predicted"/>
<name>A0AAU0UM93_9FIRM</name>
<dbReference type="KEGG" id="dbc:MFMK1_001866"/>
<dbReference type="InterPro" id="IPR023192">
    <property type="entry name" value="TGS-like_dom_sf"/>
</dbReference>
<dbReference type="InterPro" id="IPR012675">
    <property type="entry name" value="Beta-grasp_dom_sf"/>
</dbReference>
<gene>
    <name evidence="7" type="primary">ychF</name>
    <name evidence="7" type="ORF">MFMK1_001866</name>
</gene>
<dbReference type="GO" id="GO:0005737">
    <property type="term" value="C:cytoplasm"/>
    <property type="evidence" value="ECO:0007669"/>
    <property type="project" value="TreeGrafter"/>
</dbReference>
<dbReference type="PIRSF" id="PIRSF006641">
    <property type="entry name" value="CHP00092"/>
    <property type="match status" value="1"/>
</dbReference>
<dbReference type="InterPro" id="IPR027417">
    <property type="entry name" value="P-loop_NTPase"/>
</dbReference>
<reference evidence="7 8" key="1">
    <citation type="submission" date="2023-04" db="EMBL/GenBank/DDBJ databases">
        <authorList>
            <person name="Hsu D."/>
        </authorList>
    </citation>
    <scope>NUCLEOTIDE SEQUENCE [LARGE SCALE GENOMIC DNA]</scope>
    <source>
        <strain evidence="7 8">MK1</strain>
    </source>
</reference>
<dbReference type="InterPro" id="IPR006073">
    <property type="entry name" value="GTP-bd"/>
</dbReference>
<accession>A0AAU0UM93</accession>
<keyword evidence="4" id="KW-0067">ATP-binding</keyword>
<dbReference type="FunFam" id="1.10.150.300:FF:000001">
    <property type="entry name" value="Ribosome-binding ATPase YchF"/>
    <property type="match status" value="1"/>
</dbReference>
<dbReference type="InterPro" id="IPR013029">
    <property type="entry name" value="YchF_C"/>
</dbReference>
<dbReference type="InterPro" id="IPR012676">
    <property type="entry name" value="TGS-like"/>
</dbReference>
<dbReference type="Proteomes" id="UP001329915">
    <property type="component" value="Chromosome"/>
</dbReference>
<feature type="coiled-coil region" evidence="5">
    <location>
        <begin position="129"/>
        <end position="169"/>
    </location>
</feature>
<dbReference type="FunFam" id="3.10.20.30:FF:000001">
    <property type="entry name" value="Ribosome-binding ATPase YchF"/>
    <property type="match status" value="1"/>
</dbReference>
<evidence type="ECO:0000256" key="5">
    <source>
        <dbReference type="SAM" id="Coils"/>
    </source>
</evidence>
<dbReference type="Pfam" id="PF01926">
    <property type="entry name" value="MMR_HSR1"/>
    <property type="match status" value="1"/>
</dbReference>
<dbReference type="Gene3D" id="1.10.150.300">
    <property type="entry name" value="TGS-like domain"/>
    <property type="match status" value="1"/>
</dbReference>
<organism evidence="7 8">
    <name type="scientific">Metallumcola ferriviriculae</name>
    <dbReference type="NCBI Taxonomy" id="3039180"/>
    <lineage>
        <taxon>Bacteria</taxon>
        <taxon>Bacillati</taxon>
        <taxon>Bacillota</taxon>
        <taxon>Clostridia</taxon>
        <taxon>Neomoorellales</taxon>
        <taxon>Desulfitibacteraceae</taxon>
        <taxon>Metallumcola</taxon>
    </lineage>
</organism>
<keyword evidence="2" id="KW-0479">Metal-binding</keyword>
<evidence type="ECO:0000256" key="1">
    <source>
        <dbReference type="ARBA" id="ARBA00001946"/>
    </source>
</evidence>
<keyword evidence="3" id="KW-0547">Nucleotide-binding</keyword>
<dbReference type="GO" id="GO:0005524">
    <property type="term" value="F:ATP binding"/>
    <property type="evidence" value="ECO:0007669"/>
    <property type="project" value="UniProtKB-KW"/>
</dbReference>
<dbReference type="EMBL" id="CP121694">
    <property type="protein sequence ID" value="WRO22045.1"/>
    <property type="molecule type" value="Genomic_DNA"/>
</dbReference>
<evidence type="ECO:0000313" key="8">
    <source>
        <dbReference type="Proteomes" id="UP001329915"/>
    </source>
</evidence>
<dbReference type="AlphaFoldDB" id="A0AAU0UM93"/>
<dbReference type="RefSeq" id="WP_366921466.1">
    <property type="nucleotide sequence ID" value="NZ_CP121694.1"/>
</dbReference>
<dbReference type="Pfam" id="PF06071">
    <property type="entry name" value="YchF-GTPase_C"/>
    <property type="match status" value="1"/>
</dbReference>
<dbReference type="SUPFAM" id="SSF52540">
    <property type="entry name" value="P-loop containing nucleoside triphosphate hydrolases"/>
    <property type="match status" value="1"/>
</dbReference>
<keyword evidence="8" id="KW-1185">Reference proteome</keyword>
<evidence type="ECO:0000313" key="7">
    <source>
        <dbReference type="EMBL" id="WRO22045.1"/>
    </source>
</evidence>